<keyword evidence="3" id="KW-0325">Glycoprotein</keyword>
<evidence type="ECO:0000256" key="2">
    <source>
        <dbReference type="ARBA" id="ARBA00022737"/>
    </source>
</evidence>
<reference evidence="5 6" key="1">
    <citation type="journal article" date="2011" name="J. Bacteriol.">
        <title>Genome sequence of the verrucomicrobium Opitutus terrae PB90-1, an abundant inhabitant of rice paddy soil ecosystems.</title>
        <authorList>
            <person name="van Passel M.W."/>
            <person name="Kant R."/>
            <person name="Palva A."/>
            <person name="Copeland A."/>
            <person name="Lucas S."/>
            <person name="Lapidus A."/>
            <person name="Glavina del Rio T."/>
            <person name="Pitluck S."/>
            <person name="Goltsman E."/>
            <person name="Clum A."/>
            <person name="Sun H."/>
            <person name="Schmutz J."/>
            <person name="Larimer F.W."/>
            <person name="Land M.L."/>
            <person name="Hauser L."/>
            <person name="Kyrpides N."/>
            <person name="Mikhailova N."/>
            <person name="Richardson P.P."/>
            <person name="Janssen P.H."/>
            <person name="de Vos W.M."/>
            <person name="Smidt H."/>
        </authorList>
    </citation>
    <scope>NUCLEOTIDE SEQUENCE [LARGE SCALE GENOMIC DNA]</scope>
    <source>
        <strain evidence="6">DSM 11246 / JCM 15787 / PB90-1</strain>
    </source>
</reference>
<feature type="signal peptide" evidence="4">
    <location>
        <begin position="1"/>
        <end position="24"/>
    </location>
</feature>
<keyword evidence="1 4" id="KW-0732">Signal</keyword>
<dbReference type="HOGENOM" id="CLU_681220_0_0_0"/>
<sequence length="404" mass="41592">MSSLACRPLRAALLFAVAATAVSAQSWSTPARITAAGLPAGSRFGAAVSLSGHTLVLGAPDDSTSTPYAGSAYVFLRQDGVWRQQARLTGPATEGYRSFGETVAVDGDTLVVGAPFDDPDGYASGAAYVYGRSGTSWQLRAVLRPADPAEDKQFGHAVAIDNDVIVVGAFLDSDYALYSGAAYVFTSATGPWTQVAKLTASDPSEVAFFGSAVAIQDHTIVVGAPVAESAYVFGRRSGRYVQVARLRSNDYDPDDTYVAFGAAVSVDAGRIAVGAPLAAFNGVQSGAAYVFGKSGSNWVQQARVLAQGGQPETEFGTAVALRQNTLVVGAPYEGDQNQGAVFVYQLVNAEWTQNARLTAPAKPAVAFLGISVAAGTDGVVGGAPGYSYEGATSVVGAAEVFAPR</sequence>
<dbReference type="Pfam" id="PF14312">
    <property type="entry name" value="FG-GAP_2"/>
    <property type="match status" value="6"/>
</dbReference>
<dbReference type="SUPFAM" id="SSF117281">
    <property type="entry name" value="Kelch motif"/>
    <property type="match status" value="1"/>
</dbReference>
<dbReference type="InterPro" id="IPR013519">
    <property type="entry name" value="Int_alpha_beta-p"/>
</dbReference>
<dbReference type="KEGG" id="ote:Oter_0377"/>
<dbReference type="RefSeq" id="WP_012373205.1">
    <property type="nucleotide sequence ID" value="NC_010571.1"/>
</dbReference>
<feature type="chain" id="PRO_5002772617" evidence="4">
    <location>
        <begin position="25"/>
        <end position="404"/>
    </location>
</feature>
<dbReference type="InterPro" id="IPR013517">
    <property type="entry name" value="FG-GAP"/>
</dbReference>
<protein>
    <submittedName>
        <fullName evidence="5">Integrin alpha beta-propellor repeat protein</fullName>
    </submittedName>
</protein>
<keyword evidence="5" id="KW-0401">Integrin</keyword>
<keyword evidence="2" id="KW-0677">Repeat</keyword>
<dbReference type="STRING" id="452637.Oter_0377"/>
<organism evidence="5 6">
    <name type="scientific">Opitutus terrae (strain DSM 11246 / JCM 15787 / PB90-1)</name>
    <dbReference type="NCBI Taxonomy" id="452637"/>
    <lineage>
        <taxon>Bacteria</taxon>
        <taxon>Pseudomonadati</taxon>
        <taxon>Verrucomicrobiota</taxon>
        <taxon>Opitutia</taxon>
        <taxon>Opitutales</taxon>
        <taxon>Opitutaceae</taxon>
        <taxon>Opitutus</taxon>
    </lineage>
</organism>
<dbReference type="OrthoDB" id="291134at2"/>
<dbReference type="AlphaFoldDB" id="B1ZR00"/>
<evidence type="ECO:0000313" key="6">
    <source>
        <dbReference type="Proteomes" id="UP000007013"/>
    </source>
</evidence>
<keyword evidence="6" id="KW-1185">Reference proteome</keyword>
<dbReference type="GO" id="GO:0007229">
    <property type="term" value="P:integrin-mediated signaling pathway"/>
    <property type="evidence" value="ECO:0007669"/>
    <property type="project" value="UniProtKB-KW"/>
</dbReference>
<name>B1ZR00_OPITP</name>
<dbReference type="Gene3D" id="2.130.10.130">
    <property type="entry name" value="Integrin alpha, N-terminal"/>
    <property type="match status" value="3"/>
</dbReference>
<dbReference type="InterPro" id="IPR015915">
    <property type="entry name" value="Kelch-typ_b-propeller"/>
</dbReference>
<dbReference type="eggNOG" id="COG3266">
    <property type="taxonomic scope" value="Bacteria"/>
</dbReference>
<evidence type="ECO:0000313" key="5">
    <source>
        <dbReference type="EMBL" id="ACB73667.1"/>
    </source>
</evidence>
<dbReference type="PANTHER" id="PTHR36220:SF1">
    <property type="entry name" value="GAMMA TUBULIN COMPLEX COMPONENT C-TERMINAL DOMAIN-CONTAINING PROTEIN"/>
    <property type="match status" value="1"/>
</dbReference>
<accession>B1ZR00</accession>
<evidence type="ECO:0000256" key="1">
    <source>
        <dbReference type="ARBA" id="ARBA00022729"/>
    </source>
</evidence>
<dbReference type="Proteomes" id="UP000007013">
    <property type="component" value="Chromosome"/>
</dbReference>
<gene>
    <name evidence="5" type="ordered locus">Oter_0377</name>
</gene>
<dbReference type="SMART" id="SM00191">
    <property type="entry name" value="Int_alpha"/>
    <property type="match status" value="5"/>
</dbReference>
<evidence type="ECO:0000256" key="3">
    <source>
        <dbReference type="ARBA" id="ARBA00023180"/>
    </source>
</evidence>
<evidence type="ECO:0000256" key="4">
    <source>
        <dbReference type="SAM" id="SignalP"/>
    </source>
</evidence>
<dbReference type="PANTHER" id="PTHR36220">
    <property type="entry name" value="UNNAMED PRODUCT"/>
    <property type="match status" value="1"/>
</dbReference>
<dbReference type="PROSITE" id="PS51470">
    <property type="entry name" value="FG_GAP"/>
    <property type="match status" value="3"/>
</dbReference>
<dbReference type="EMBL" id="CP001032">
    <property type="protein sequence ID" value="ACB73667.1"/>
    <property type="molecule type" value="Genomic_DNA"/>
</dbReference>
<dbReference type="InterPro" id="IPR028994">
    <property type="entry name" value="Integrin_alpha_N"/>
</dbReference>
<proteinExistence type="predicted"/>